<feature type="region of interest" description="Disordered" evidence="1">
    <location>
        <begin position="666"/>
        <end position="710"/>
    </location>
</feature>
<feature type="region of interest" description="Disordered" evidence="1">
    <location>
        <begin position="510"/>
        <end position="569"/>
    </location>
</feature>
<evidence type="ECO:0000256" key="1">
    <source>
        <dbReference type="SAM" id="MobiDB-lite"/>
    </source>
</evidence>
<dbReference type="AlphaFoldDB" id="A0A6L2JL96"/>
<protein>
    <submittedName>
        <fullName evidence="2">Zf-CCHC domain-containing protein/UBN2 domain-containing protein</fullName>
    </submittedName>
</protein>
<feature type="compositionally biased region" description="Polar residues" evidence="1">
    <location>
        <begin position="686"/>
        <end position="710"/>
    </location>
</feature>
<gene>
    <name evidence="2" type="ORF">Tci_009741</name>
</gene>
<sequence>MIPEEESIDNAFAKFNTIFTSLKALDEGFSSKIYVRKFLRALHPKWHAKVMVIEESKNLTTLSLNELIENLKVYEEVLKKDSETIKSKREQSRSIALKARKASSDDDSSTFDSEDKEYAMAVRDFKKLFERRGRFTSIVKSRYKPMTMAILSYNGQAVFTNEWDLESLEYYQETEGPYCTDLPTPNDIHQLLKLAKYLKSINPSSIAKKSLKRAKKMGSSPTYHLASSAATDPSLVAALLRIGNARLEASRGSGIVETQASTSSLMDRPGDVVFRIHYNEVMSEGKNDASKSVEFNEGVHVSVDGMSEGMNYDANIDIDEQVLAKQKLLDKGKSLMTDDVIFTTKKRKIVTRGNGISIRENDSVNVVPTDNESDYNDHGDHQSETDSDESFDYLSNGEDVVIKLRKRRIWFKCNVAEVADEAKVTDDDHHEVGDEERATVDVDKYGEVDDNGLGLAPLIREHEKYMQALARKLKGNGMGITYPFAIVEDSKKKLSLLFKRSNKDKIVAKCGQRKETIKDPSQGPKTKKMLGRSRKKKVRASPEPKSKTRISRHTKKDTKHKKMDKDNDVPAFVNTDINEFEMGASNSRVMFNDGKTKGGRLILAQRLGRMGTWLGIDGATSATIEKAEPFHASMPAINHFNTKGSNIAGTQQAQVIRLGEIGSLIEPTKRQGTTRQGTPSLGARQSRASTSVRGGSQTRAITTTNEAVRT</sequence>
<comment type="caution">
    <text evidence="2">The sequence shown here is derived from an EMBL/GenBank/DDBJ whole genome shotgun (WGS) entry which is preliminary data.</text>
</comment>
<dbReference type="EMBL" id="BKCJ010000969">
    <property type="protein sequence ID" value="GEU37763.1"/>
    <property type="molecule type" value="Genomic_DNA"/>
</dbReference>
<name>A0A6L2JL96_TANCI</name>
<feature type="compositionally biased region" description="Basic residues" evidence="1">
    <location>
        <begin position="547"/>
        <end position="562"/>
    </location>
</feature>
<evidence type="ECO:0000313" key="2">
    <source>
        <dbReference type="EMBL" id="GEU37763.1"/>
    </source>
</evidence>
<organism evidence="2">
    <name type="scientific">Tanacetum cinerariifolium</name>
    <name type="common">Dalmatian daisy</name>
    <name type="synonym">Chrysanthemum cinerariifolium</name>
    <dbReference type="NCBI Taxonomy" id="118510"/>
    <lineage>
        <taxon>Eukaryota</taxon>
        <taxon>Viridiplantae</taxon>
        <taxon>Streptophyta</taxon>
        <taxon>Embryophyta</taxon>
        <taxon>Tracheophyta</taxon>
        <taxon>Spermatophyta</taxon>
        <taxon>Magnoliopsida</taxon>
        <taxon>eudicotyledons</taxon>
        <taxon>Gunneridae</taxon>
        <taxon>Pentapetalae</taxon>
        <taxon>asterids</taxon>
        <taxon>campanulids</taxon>
        <taxon>Asterales</taxon>
        <taxon>Asteraceae</taxon>
        <taxon>Asteroideae</taxon>
        <taxon>Anthemideae</taxon>
        <taxon>Anthemidinae</taxon>
        <taxon>Tanacetum</taxon>
    </lineage>
</organism>
<feature type="compositionally biased region" description="Basic residues" evidence="1">
    <location>
        <begin position="525"/>
        <end position="539"/>
    </location>
</feature>
<reference evidence="2" key="1">
    <citation type="journal article" date="2019" name="Sci. Rep.">
        <title>Draft genome of Tanacetum cinerariifolium, the natural source of mosquito coil.</title>
        <authorList>
            <person name="Yamashiro T."/>
            <person name="Shiraishi A."/>
            <person name="Satake H."/>
            <person name="Nakayama K."/>
        </authorList>
    </citation>
    <scope>NUCLEOTIDE SEQUENCE</scope>
</reference>
<feature type="region of interest" description="Disordered" evidence="1">
    <location>
        <begin position="361"/>
        <end position="391"/>
    </location>
</feature>
<feature type="compositionally biased region" description="Polar residues" evidence="1">
    <location>
        <begin position="670"/>
        <end position="679"/>
    </location>
</feature>
<proteinExistence type="predicted"/>
<feature type="compositionally biased region" description="Basic and acidic residues" evidence="1">
    <location>
        <begin position="375"/>
        <end position="384"/>
    </location>
</feature>
<accession>A0A6L2JL96</accession>